<evidence type="ECO:0000313" key="1">
    <source>
        <dbReference type="EMBL" id="KAI5316187.1"/>
    </source>
</evidence>
<dbReference type="SUPFAM" id="SSF53098">
    <property type="entry name" value="Ribonuclease H-like"/>
    <property type="match status" value="1"/>
</dbReference>
<dbReference type="InterPro" id="IPR012337">
    <property type="entry name" value="RNaseH-like_sf"/>
</dbReference>
<dbReference type="AlphaFoldDB" id="A0AAD4V2J0"/>
<evidence type="ECO:0008006" key="3">
    <source>
        <dbReference type="Google" id="ProtNLM"/>
    </source>
</evidence>
<dbReference type="GO" id="GO:0003676">
    <property type="term" value="F:nucleic acid binding"/>
    <property type="evidence" value="ECO:0007669"/>
    <property type="project" value="InterPro"/>
</dbReference>
<dbReference type="EMBL" id="JAJFAZ020000008">
    <property type="protein sequence ID" value="KAI5316187.1"/>
    <property type="molecule type" value="Genomic_DNA"/>
</dbReference>
<gene>
    <name evidence="1" type="ORF">L3X38_045363</name>
</gene>
<comment type="caution">
    <text evidence="1">The sequence shown here is derived from an EMBL/GenBank/DDBJ whole genome shotgun (WGS) entry which is preliminary data.</text>
</comment>
<proteinExistence type="predicted"/>
<dbReference type="Gene3D" id="3.30.420.10">
    <property type="entry name" value="Ribonuclease H-like superfamily/Ribonuclease H"/>
    <property type="match status" value="1"/>
</dbReference>
<dbReference type="InterPro" id="IPR036397">
    <property type="entry name" value="RNaseH_sf"/>
</dbReference>
<organism evidence="1 2">
    <name type="scientific">Prunus dulcis</name>
    <name type="common">Almond</name>
    <name type="synonym">Amygdalus dulcis</name>
    <dbReference type="NCBI Taxonomy" id="3755"/>
    <lineage>
        <taxon>Eukaryota</taxon>
        <taxon>Viridiplantae</taxon>
        <taxon>Streptophyta</taxon>
        <taxon>Embryophyta</taxon>
        <taxon>Tracheophyta</taxon>
        <taxon>Spermatophyta</taxon>
        <taxon>Magnoliopsida</taxon>
        <taxon>eudicotyledons</taxon>
        <taxon>Gunneridae</taxon>
        <taxon>Pentapetalae</taxon>
        <taxon>rosids</taxon>
        <taxon>fabids</taxon>
        <taxon>Rosales</taxon>
        <taxon>Rosaceae</taxon>
        <taxon>Amygdaloideae</taxon>
        <taxon>Amygdaleae</taxon>
        <taxon>Prunus</taxon>
    </lineage>
</organism>
<accession>A0AAD4V2J0</accession>
<keyword evidence="2" id="KW-1185">Reference proteome</keyword>
<reference evidence="1 2" key="1">
    <citation type="journal article" date="2022" name="G3 (Bethesda)">
        <title>Whole-genome sequence and methylome profiling of the almond [Prunus dulcis (Mill.) D.A. Webb] cultivar 'Nonpareil'.</title>
        <authorList>
            <person name="D'Amico-Willman K.M."/>
            <person name="Ouma W.Z."/>
            <person name="Meulia T."/>
            <person name="Sideli G.M."/>
            <person name="Gradziel T.M."/>
            <person name="Fresnedo-Ramirez J."/>
        </authorList>
    </citation>
    <scope>NUCLEOTIDE SEQUENCE [LARGE SCALE GENOMIC DNA]</scope>
    <source>
        <strain evidence="1">Clone GOH B32 T37-40</strain>
    </source>
</reference>
<evidence type="ECO:0000313" key="2">
    <source>
        <dbReference type="Proteomes" id="UP001054821"/>
    </source>
</evidence>
<dbReference type="Proteomes" id="UP001054821">
    <property type="component" value="Chromosome 8"/>
</dbReference>
<protein>
    <recommendedName>
        <fullName evidence="3">Integrase catalytic domain-containing protein</fullName>
    </recommendedName>
</protein>
<sequence>MCPFPPSLDYVYILVAVDYVSKWIAAIPCGKIDHKTVLKFLKENVLSRNDAYENSQIYKERTKLFSEKNILRKIFEPS</sequence>
<name>A0AAD4V2J0_PRUDU</name>